<feature type="region of interest" description="Disordered" evidence="1">
    <location>
        <begin position="1135"/>
        <end position="1156"/>
    </location>
</feature>
<keyword evidence="2" id="KW-1133">Transmembrane helix</keyword>
<dbReference type="InterPro" id="IPR029636">
    <property type="entry name" value="Csf1"/>
</dbReference>
<dbReference type="Proteomes" id="UP001150266">
    <property type="component" value="Unassembled WGS sequence"/>
</dbReference>
<dbReference type="OrthoDB" id="10051416at2759"/>
<feature type="compositionally biased region" description="Acidic residues" evidence="1">
    <location>
        <begin position="1223"/>
        <end position="1232"/>
    </location>
</feature>
<feature type="compositionally biased region" description="Polar residues" evidence="1">
    <location>
        <begin position="3120"/>
        <end position="3131"/>
    </location>
</feature>
<reference evidence="4" key="1">
    <citation type="submission" date="2022-08" db="EMBL/GenBank/DDBJ databases">
        <title>A Global Phylogenomic Analysis of the Shiitake Genus Lentinula.</title>
        <authorList>
            <consortium name="DOE Joint Genome Institute"/>
            <person name="Sierra-Patev S."/>
            <person name="Min B."/>
            <person name="Naranjo-Ortiz M."/>
            <person name="Looney B."/>
            <person name="Konkel Z."/>
            <person name="Slot J.C."/>
            <person name="Sakamoto Y."/>
            <person name="Steenwyk J.L."/>
            <person name="Rokas A."/>
            <person name="Carro J."/>
            <person name="Camarero S."/>
            <person name="Ferreira P."/>
            <person name="Molpeceres G."/>
            <person name="Ruiz-Duenas F.J."/>
            <person name="Serrano A."/>
            <person name="Henrissat B."/>
            <person name="Drula E."/>
            <person name="Hughes K.W."/>
            <person name="Mata J.L."/>
            <person name="Ishikawa N.K."/>
            <person name="Vargas-Isla R."/>
            <person name="Ushijima S."/>
            <person name="Smith C.A."/>
            <person name="Ahrendt S."/>
            <person name="Andreopoulos W."/>
            <person name="He G."/>
            <person name="Labutti K."/>
            <person name="Lipzen A."/>
            <person name="Ng V."/>
            <person name="Riley R."/>
            <person name="Sandor L."/>
            <person name="Barry K."/>
            <person name="Martinez A.T."/>
            <person name="Xiao Y."/>
            <person name="Gibbons J.G."/>
            <person name="Terashima K."/>
            <person name="Grigoriev I.V."/>
            <person name="Hibbett D.S."/>
        </authorList>
    </citation>
    <scope>NUCLEOTIDE SEQUENCE</scope>
    <source>
        <strain evidence="4">JLM2183</strain>
    </source>
</reference>
<dbReference type="InterPro" id="IPR048636">
    <property type="entry name" value="Csf1_N"/>
</dbReference>
<feature type="domain" description="Csf1 N-terminal" evidence="3">
    <location>
        <begin position="358"/>
        <end position="792"/>
    </location>
</feature>
<dbReference type="PANTHER" id="PTHR32085:SF3">
    <property type="entry name" value="PROTEIN CSF1"/>
    <property type="match status" value="1"/>
</dbReference>
<evidence type="ECO:0000313" key="4">
    <source>
        <dbReference type="EMBL" id="KAJ4483345.1"/>
    </source>
</evidence>
<keyword evidence="2" id="KW-0812">Transmembrane</keyword>
<feature type="region of interest" description="Disordered" evidence="1">
    <location>
        <begin position="3159"/>
        <end position="3186"/>
    </location>
</feature>
<dbReference type="GO" id="GO:0006113">
    <property type="term" value="P:fermentation"/>
    <property type="evidence" value="ECO:0007669"/>
    <property type="project" value="InterPro"/>
</dbReference>
<protein>
    <recommendedName>
        <fullName evidence="3">Csf1 N-terminal domain-containing protein</fullName>
    </recommendedName>
</protein>
<evidence type="ECO:0000256" key="2">
    <source>
        <dbReference type="SAM" id="Phobius"/>
    </source>
</evidence>
<feature type="compositionally biased region" description="Acidic residues" evidence="1">
    <location>
        <begin position="1199"/>
        <end position="1215"/>
    </location>
</feature>
<feature type="non-terminal residue" evidence="4">
    <location>
        <position position="1"/>
    </location>
</feature>
<organism evidence="4 5">
    <name type="scientific">Lentinula aciculospora</name>
    <dbReference type="NCBI Taxonomy" id="153920"/>
    <lineage>
        <taxon>Eukaryota</taxon>
        <taxon>Fungi</taxon>
        <taxon>Dikarya</taxon>
        <taxon>Basidiomycota</taxon>
        <taxon>Agaricomycotina</taxon>
        <taxon>Agaricomycetes</taxon>
        <taxon>Agaricomycetidae</taxon>
        <taxon>Agaricales</taxon>
        <taxon>Marasmiineae</taxon>
        <taxon>Omphalotaceae</taxon>
        <taxon>Lentinula</taxon>
    </lineage>
</organism>
<comment type="caution">
    <text evidence="4">The sequence shown here is derived from an EMBL/GenBank/DDBJ whole genome shotgun (WGS) entry which is preliminary data.</text>
</comment>
<feature type="compositionally biased region" description="Polar residues" evidence="1">
    <location>
        <begin position="3167"/>
        <end position="3178"/>
    </location>
</feature>
<evidence type="ECO:0000259" key="3">
    <source>
        <dbReference type="Pfam" id="PF21678"/>
    </source>
</evidence>
<feature type="region of interest" description="Disordered" evidence="1">
    <location>
        <begin position="1193"/>
        <end position="1235"/>
    </location>
</feature>
<sequence length="3258" mass="367899">MLNNLLLIACICIAIASFLYFFYFNRLIAWFIGFVIRLVYWNDGASSIWLEIGSIHFSILSGRILLKNVRYHSSNQTVKIVKAQVAWRFWIRRPTTEEEIGLSLGGGKLAFRDSSCRIQITLHGFEWFLYNRTSAYDNLFAQMGSQRHVHVDRRASLQKSSGPNTPTTNVSLVPNMLRTRTPAVLANLVTWIRGQLPNLDPKDLLPLGIDVTKGAIISGNPSTPNLLVAEFQHAEGTFGIISSRSKYDLYKQMLTLKFKQALVQYVENEHCCDSMTSTGQNVEDQINTYAVPFLHLPISHIYWSSREPKSPLPRSSYNTFVKIWDSLKLYVPILKYLSAHPNRAVQSTSHLRRRAKKSLDEDTPVGTDFSKFEYAVERKILETALLELCYYADVVGLVPHSSINDMHMFDPFDIGNGDIGPEWGVDVAIYDGILRYGPWADRQRGELQRAFFPPMYSDSQESQSLHPGDARVWTAMRIFVELRGETTLHIPLRESSKNWQWDGLSEGIKRPRKREPAYLHFTAGDRSSISYLMPVVATRKGYEPILEVHLDSVAVTSSLNDIRLLSAESCRVHCELPSPLKWNAQRTWNVAVTLRRPILFLIRDHINMFTDLGKDWSSGSPHDYQRFIPMMYQIQLDMHYYKLNLYANDHNIIDKPLVEDENAIFTLIGAQFNLSTTISSNVYRPDSTMVPFSIDVPDVSMKLCLPRWNTNALHAPNEGNTLAKVGSFRLDGSYLYFAEFDEEHVEQLVLTMRVRDIIFKNLGWSIRYFMILRDNYLGSFTHFSTLYEYLHKQKSGTPLGDPVVQKYRPKTNNMMQVELGIIVSDGLVVLPVGLPGYEIGLDVSGAPQNSIGRSVIIAIPELDLQLRLHDLYMEMTLNIGTISSSVEEHFPETLVYPEYKTKKKRSVLVVDGIDIVANRLFGPVPRTITYVCLWEIHLGSIKASLSAYEASVLQAALRSLGTNFTDPLNAPADQYQTGVYPDLTFVKLSLESVEVLWRAGRAAVLASVHKPLNIDHNDLGGQSYKKLTSIRLPHLSVKTLIDYNASNTWLEASEFHTDVFLDIYSSPIGWHEMSAAQADFVREQDQATGRVEQLINILEDVLTSNCNPGIRTHLRNVYIPQPTILRRKAYSRRHFEQHQRSDIGNEVVQSSESEGENDIGFADAIRGARPEYVSHEYHPRFLQFLTSDHRSDLKLPDERNEDETFSIGDESDNEDLTDRSDSEWPDSDTEVDADARTSRQYVRLVRHYILHRGENPSLWEEGPFIKIRENQFAFMKKSASVATCDRPSFTFEPPNNSKNTIALKVTQCRGVDLKVTPLIINVLEALQSDLEAVRFSAEYLTDRCLSSYISDFPNPSKPKVSSSIILDVCLESVTLHVLHCLDVVDNNLFDPSKRSVYLACSISNIYIFGKMAVEDRSLVAYFTRTNIDLTTIHNDGRVSAKRSALSLSVLEFRTTLFKDDYELSCAKLSADTSHSFPSLLIPVANAVEGDLTRLVGLQKKTRESPSNVVQSAIYHILRSSSNDLVIDPLSTIQPSFLVQVGLPQMLRADPAFRFLFHLRDCLWRLREANPSWDVDWTEFQEVAIDDLIPLLKDRLLALDPDAYHSSLLESLQPLLPIKPTTSWQKDGTRFPFSYVTMRFDLFELKVIDLENRLLCQISLSKIFAKLRLRHHELLDEGDEFRRLATSQTSLRFKSPDLVQKISVSVTLGDVQSTVYPHLIDFVQEIIRARKLTAGPSSAKKDKRARFNPFNVTYIEATFAVKQLRLRASAEKLTFEFGISELHSSSIVLVHFHSKRQLMNHSLLFSEMFIKARATSEPDEHGDLASLTIADSMVSSVLQNETLDDNIRLAFNVKALRFSVPRSALRLYHFVEQWRTDFLSGIENTVQALISEINQPARKNARPQPQSTLPKSLALQVDGQVSCVGIYLRVMHDTWLSWEVNDTGLFLNSLERSRKRSHEIGLQLSSQLFSVYTESAEPSYKTRVKFEFPPTLLSGHIDRSSFRITSFIHFLELRVKPSHWDTLLAVQQKFGQDFNDLLAVIQQTRSKRSPISPASLSNAEAITHADLSMFLQMEGFRIGFEGRSSVLYLECPGIRAKFEGVPEKAWSIIVTDLALSLAPRSSMIPQSFGLNRHQRSAFVIIDFKVQSKSQGSKSEAFEVAVTKIHAVMQPSSIGEIGDFIDEIQEEMLDRRELRAQELAAFKQKTQRIIKTFEVKDQEPALSDRMSWLDNYIIRFSLSSIGVAFPLARDHDMDLPPVGSHDSTAVRAFLFSIKSVKFGTKRGETGEASMESLSFQFVSRFRQSVSTDFLGDTHDTRNRLLYPTMTAQLRTSKSSSSNQIYLTATVSGFALDLDSTIPDYVFSLFDVYRHGKERVQRLSANLPRGSTSVPNAPVPSRQTSYSATAPDIFASLTFQSGKVSMYSTDAAKSSRIRAYSGAWDRPDQTIGDVGAEVFNLPVVSVWTEFRAAPHTRQEANAKIGPSILIFKSTVHSSRNTLRPMLLPFVTEVVTLVEARFRTSARMDPLPLTVEPAVQTEVVPAPIASSPLRISFSLRIDQSRLELTCLPDVNVVAALNWDSGGFMVNILPGSRDITFTGIVGGLTIGLKHGFLSEDCLKLDARNLAFSVAFGKPSIQDRPTLTSISLVVDTEFLGAVRFSRLQDILCFKAVWLDRIPVFNTHNEDDIDNVSKTKPNHNHLSGLNNKPEFTIALLIRIRRIELEIDLGQSISAVTLHLENSNLRSKLTQSFDELSIRVGHLAITAKGNVAGYADVPNCVFQTIRWVGKPPTENGTRDRMLELRMMSGPLVVMLESDYQKLLHYRADPLEVDILDDWSVPKSNQTDRPLRLSFTVKSREVVAIATVGTIPKLLAYANKFKANLEAQREGAGRESHTFRISRAPKPDNPLSAVAEAMITSARTRFKEADAILSYTIRQHMSLRLDLLRLVVFPRTMRDAEVAQFVGQDVRGRLDRLIESASTSSKRDIRLSFSFMKISRFTQLGHAIMPPITEVTDGKRWLEDLLKDASSADIVGLPSMIMHMASKESQEGLQKTLAYNFDSQFVRLKGVQHSEDIYITLNVGLYSWLTVLRKTLSREMQQVQTAADWRSFAANPVQTRKKIPEPLNLTDTPRSATVPSSLNAFSPLSPKSASVAFINFGSSPDATSLPKAQRPLQLNSQETTVPSPTDGEGESKALVYLPGHRRIERLTMRQLGEATPDVMHPFFMKKAGFSLEDSLPQYVHEYATVPLEEIMEVLLRLYSRQLL</sequence>
<evidence type="ECO:0000313" key="5">
    <source>
        <dbReference type="Proteomes" id="UP001150266"/>
    </source>
</evidence>
<feature type="region of interest" description="Disordered" evidence="1">
    <location>
        <begin position="3111"/>
        <end position="3131"/>
    </location>
</feature>
<name>A0A9W9AK53_9AGAR</name>
<dbReference type="GO" id="GO:0016020">
    <property type="term" value="C:membrane"/>
    <property type="evidence" value="ECO:0007669"/>
    <property type="project" value="InterPro"/>
</dbReference>
<dbReference type="PANTHER" id="PTHR32085">
    <property type="entry name" value="PROTEIN CSF1"/>
    <property type="match status" value="1"/>
</dbReference>
<accession>A0A9W9AK53</accession>
<evidence type="ECO:0000256" key="1">
    <source>
        <dbReference type="SAM" id="MobiDB-lite"/>
    </source>
</evidence>
<feature type="transmembrane region" description="Helical" evidence="2">
    <location>
        <begin position="6"/>
        <end position="36"/>
    </location>
</feature>
<keyword evidence="2" id="KW-0472">Membrane</keyword>
<dbReference type="Pfam" id="PF21678">
    <property type="entry name" value="Csf1_N"/>
    <property type="match status" value="1"/>
</dbReference>
<dbReference type="EMBL" id="JAOTPV010000004">
    <property type="protein sequence ID" value="KAJ4483345.1"/>
    <property type="molecule type" value="Genomic_DNA"/>
</dbReference>
<keyword evidence="5" id="KW-1185">Reference proteome</keyword>
<proteinExistence type="predicted"/>
<gene>
    <name evidence="4" type="ORF">J3R30DRAFT_3834330</name>
</gene>